<name>A0ABT3XXU8_9FLAO</name>
<accession>A0ABT3XXU8</accession>
<dbReference type="RefSeq" id="WP_267267706.1">
    <property type="nucleotide sequence ID" value="NZ_JAOVZW010000048.1"/>
</dbReference>
<protein>
    <submittedName>
        <fullName evidence="1">Uncharacterized protein</fullName>
    </submittedName>
</protein>
<gene>
    <name evidence="1" type="ORF">OF897_21455</name>
</gene>
<organism evidence="1 2">
    <name type="scientific">Chryseobacterium formosus</name>
    <dbReference type="NCBI Taxonomy" id="1537363"/>
    <lineage>
        <taxon>Bacteria</taxon>
        <taxon>Pseudomonadati</taxon>
        <taxon>Bacteroidota</taxon>
        <taxon>Flavobacteriia</taxon>
        <taxon>Flavobacteriales</taxon>
        <taxon>Weeksellaceae</taxon>
        <taxon>Chryseobacterium group</taxon>
        <taxon>Chryseobacterium</taxon>
    </lineage>
</organism>
<comment type="caution">
    <text evidence="1">The sequence shown here is derived from an EMBL/GenBank/DDBJ whole genome shotgun (WGS) entry which is preliminary data.</text>
</comment>
<feature type="non-terminal residue" evidence="1">
    <location>
        <position position="1"/>
    </location>
</feature>
<reference evidence="1" key="1">
    <citation type="submission" date="2022-10" db="EMBL/GenBank/DDBJ databases">
        <title>Chryseobacterium sp. nov., a novel bacterial species.</title>
        <authorList>
            <person name="Cao Y."/>
        </authorList>
    </citation>
    <scope>NUCLEOTIDE SEQUENCE</scope>
    <source>
        <strain evidence="1">CCTCC AB2015118</strain>
    </source>
</reference>
<sequence>TPNTDGSYRVFHIVLNLTEADKAKIANREFVDFKNKEQVTELANMDLSSLSQRTSCTPEYYSYPIPCADANYRHLPGESCQLSGTSGAAYWGTGVFWNC</sequence>
<dbReference type="EMBL" id="JAOVZW010000048">
    <property type="protein sequence ID" value="MCX8526484.1"/>
    <property type="molecule type" value="Genomic_DNA"/>
</dbReference>
<proteinExistence type="predicted"/>
<dbReference type="Proteomes" id="UP001073122">
    <property type="component" value="Unassembled WGS sequence"/>
</dbReference>
<evidence type="ECO:0000313" key="2">
    <source>
        <dbReference type="Proteomes" id="UP001073122"/>
    </source>
</evidence>
<feature type="non-terminal residue" evidence="1">
    <location>
        <position position="99"/>
    </location>
</feature>
<keyword evidence="2" id="KW-1185">Reference proteome</keyword>
<evidence type="ECO:0000313" key="1">
    <source>
        <dbReference type="EMBL" id="MCX8526484.1"/>
    </source>
</evidence>